<dbReference type="AlphaFoldDB" id="A0A1X1Z3X3"/>
<evidence type="ECO:0000256" key="1">
    <source>
        <dbReference type="ARBA" id="ARBA00022741"/>
    </source>
</evidence>
<keyword evidence="1" id="KW-0547">Nucleotide-binding</keyword>
<dbReference type="Proteomes" id="UP000193108">
    <property type="component" value="Unassembled WGS sequence"/>
</dbReference>
<dbReference type="InterPro" id="IPR041664">
    <property type="entry name" value="AAA_16"/>
</dbReference>
<keyword evidence="2" id="KW-0067">ATP-binding</keyword>
<evidence type="ECO:0000259" key="3">
    <source>
        <dbReference type="PROSITE" id="PS50125"/>
    </source>
</evidence>
<dbReference type="SUPFAM" id="SSF55073">
    <property type="entry name" value="Nucleotide cyclase"/>
    <property type="match status" value="1"/>
</dbReference>
<dbReference type="PROSITE" id="PS50125">
    <property type="entry name" value="GUANYLATE_CYCLASE_2"/>
    <property type="match status" value="1"/>
</dbReference>
<reference evidence="4 5" key="1">
    <citation type="submission" date="2016-01" db="EMBL/GenBank/DDBJ databases">
        <title>The new phylogeny of the genus Mycobacterium.</title>
        <authorList>
            <person name="Tarcisio F."/>
            <person name="Conor M."/>
            <person name="Antonella G."/>
            <person name="Elisabetta G."/>
            <person name="Giulia F.S."/>
            <person name="Sara T."/>
            <person name="Anna F."/>
            <person name="Clotilde B."/>
            <person name="Roberto B."/>
            <person name="Veronica D.S."/>
            <person name="Fabio R."/>
            <person name="Monica P."/>
            <person name="Olivier J."/>
            <person name="Enrico T."/>
            <person name="Nicola S."/>
        </authorList>
    </citation>
    <scope>NUCLEOTIDE SEQUENCE [LARGE SCALE GENOMIC DNA]</scope>
    <source>
        <strain evidence="4 5">DSM 44164</strain>
    </source>
</reference>
<accession>A0A1X1Z3X3</accession>
<dbReference type="SMART" id="SM00044">
    <property type="entry name" value="CYCc"/>
    <property type="match status" value="1"/>
</dbReference>
<dbReference type="RefSeq" id="WP_085139443.1">
    <property type="nucleotide sequence ID" value="NZ_LQPI01000060.1"/>
</dbReference>
<dbReference type="Pfam" id="PF13191">
    <property type="entry name" value="AAA_16"/>
    <property type="match status" value="1"/>
</dbReference>
<dbReference type="CDD" id="cd07302">
    <property type="entry name" value="CHD"/>
    <property type="match status" value="1"/>
</dbReference>
<protein>
    <submittedName>
        <fullName evidence="4">Cyclase</fullName>
    </submittedName>
</protein>
<dbReference type="InterPro" id="IPR029787">
    <property type="entry name" value="Nucleotide_cyclase"/>
</dbReference>
<sequence length="1053" mass="112246">MTAATICPTCGSHCLAEARFCHHCGSPVTATAAPAEYKQVTVLFADVVHSMDIAAAVGAERLREIMAALFGRCAAVVQRYGGMVEKFIGDAVMAVFGAPAALEDHALRGCLAALDIQQQVGELALEVDRIDGIALALRVGLNSGQVVAGDLGSTALSYAAIGEQVGLAQRMESVAPPNGVMLSESTARLVEHVAVLGEPELVHIKGAAERVAVRRLLVVSPERRHTRRQDTTLVGRSWEMSALRGMLDQSVGGTGCVVGVVGPPGIGKSRIAREVSALAQGRGVEVFTAYCESHAREVPFSTATSLLRTALGLDNLDDESARARVEERAPDAPSEDVLLLQDLLGIRQAGVELPAIDPDARRRRVTRLVKSVSLARSTPAVYVVEDAHWIDEVSDVLLAELLGVTRQTPSLVLVTYRPEYDGALTRTVGSQTINLGPLNASQTAMLAAELIGTHSSAATLCGQVAERAAGNPLFAEEMVRDLAERGVLTGPRGDYTCVVDDAELIVPATVQATIASRIDRLDSGVKRTLHAASVIGLRFGAEQLALLDPDAQLAPLLGAELIDQVRLSPQAEYAFHHPLIRIVAYESQLKSRRAALHRQLAAAIERHHPDAHDENAALIAEHLEAAEDLSAAFAWHMRAGAWAQHRDIRAARVNWERARAVADRLPINDPGRSTMRIGPRTLLCGSVWRVGGSIADTGFDELRELCTASGDSVSLAIGMAGLLNAMTFHSRYQEVPRLAAEFVELLESIGDPDLSVGLLFAALWAKLEPADAGAGSRLAQRLIDLADGDLEKGNLLIGSPLTAAIGARAAFGMVLGRPGWEDDLDSALELARAFDPTTRALTGMFQCLMVSQGAVPAEAAMRNSADTLEVAEQSGDEFALAAARLARGIALVRHDDSDRDEGLELLALARDAASSQRFIASLAHVAETETALQMAQAGDIDGAIGLLRAAVRTLSDSGVVLWYVPAAIRLVDLLLERNSDGDRDEAQAVLDGFVETVSGSELGLFETWLLHGRALLARARGDQDAYRDEVERYRAKSKTCGFAGHVVMAEAMR</sequence>
<dbReference type="GO" id="GO:0035556">
    <property type="term" value="P:intracellular signal transduction"/>
    <property type="evidence" value="ECO:0007669"/>
    <property type="project" value="InterPro"/>
</dbReference>
<dbReference type="Gene3D" id="3.30.70.1230">
    <property type="entry name" value="Nucleotide cyclase"/>
    <property type="match status" value="1"/>
</dbReference>
<dbReference type="EMBL" id="LQPI01000060">
    <property type="protein sequence ID" value="ORW18067.1"/>
    <property type="molecule type" value="Genomic_DNA"/>
</dbReference>
<proteinExistence type="predicted"/>
<dbReference type="Gene3D" id="3.40.50.300">
    <property type="entry name" value="P-loop containing nucleotide triphosphate hydrolases"/>
    <property type="match status" value="1"/>
</dbReference>
<feature type="domain" description="Guanylate cyclase" evidence="3">
    <location>
        <begin position="41"/>
        <end position="172"/>
    </location>
</feature>
<dbReference type="PANTHER" id="PTHR16305:SF28">
    <property type="entry name" value="GUANYLATE CYCLASE DOMAIN-CONTAINING PROTEIN"/>
    <property type="match status" value="1"/>
</dbReference>
<evidence type="ECO:0000313" key="5">
    <source>
        <dbReference type="Proteomes" id="UP000193108"/>
    </source>
</evidence>
<dbReference type="GO" id="GO:0009190">
    <property type="term" value="P:cyclic nucleotide biosynthetic process"/>
    <property type="evidence" value="ECO:0007669"/>
    <property type="project" value="InterPro"/>
</dbReference>
<gene>
    <name evidence="4" type="ORF">AWC18_16645</name>
</gene>
<dbReference type="GO" id="GO:0005737">
    <property type="term" value="C:cytoplasm"/>
    <property type="evidence" value="ECO:0007669"/>
    <property type="project" value="TreeGrafter"/>
</dbReference>
<dbReference type="GO" id="GO:0005524">
    <property type="term" value="F:ATP binding"/>
    <property type="evidence" value="ECO:0007669"/>
    <property type="project" value="UniProtKB-KW"/>
</dbReference>
<dbReference type="InterPro" id="IPR027417">
    <property type="entry name" value="P-loop_NTPase"/>
</dbReference>
<dbReference type="InterPro" id="IPR001054">
    <property type="entry name" value="A/G_cyclase"/>
</dbReference>
<dbReference type="SUPFAM" id="SSF52540">
    <property type="entry name" value="P-loop containing nucleoside triphosphate hydrolases"/>
    <property type="match status" value="1"/>
</dbReference>
<name>A0A1X1Z3X3_MYCNO</name>
<dbReference type="STRING" id="1782.AWC18_16645"/>
<evidence type="ECO:0000313" key="4">
    <source>
        <dbReference type="EMBL" id="ORW18067.1"/>
    </source>
</evidence>
<dbReference type="PANTHER" id="PTHR16305">
    <property type="entry name" value="TESTICULAR SOLUBLE ADENYLYL CYCLASE"/>
    <property type="match status" value="1"/>
</dbReference>
<dbReference type="GO" id="GO:0004016">
    <property type="term" value="F:adenylate cyclase activity"/>
    <property type="evidence" value="ECO:0007669"/>
    <property type="project" value="TreeGrafter"/>
</dbReference>
<dbReference type="Pfam" id="PF00211">
    <property type="entry name" value="Guanylate_cyc"/>
    <property type="match status" value="1"/>
</dbReference>
<comment type="caution">
    <text evidence="4">The sequence shown here is derived from an EMBL/GenBank/DDBJ whole genome shotgun (WGS) entry which is preliminary data.</text>
</comment>
<organism evidence="4 5">
    <name type="scientific">Mycolicibacter nonchromogenicus</name>
    <name type="common">Mycobacterium nonchromogenicum</name>
    <dbReference type="NCBI Taxonomy" id="1782"/>
    <lineage>
        <taxon>Bacteria</taxon>
        <taxon>Bacillati</taxon>
        <taxon>Actinomycetota</taxon>
        <taxon>Actinomycetes</taxon>
        <taxon>Mycobacteriales</taxon>
        <taxon>Mycobacteriaceae</taxon>
        <taxon>Mycolicibacter</taxon>
    </lineage>
</organism>
<evidence type="ECO:0000256" key="2">
    <source>
        <dbReference type="ARBA" id="ARBA00022840"/>
    </source>
</evidence>
<keyword evidence="5" id="KW-1185">Reference proteome</keyword>